<dbReference type="AlphaFoldDB" id="A0A316UDC0"/>
<dbReference type="GO" id="GO:0006896">
    <property type="term" value="P:Golgi to vacuole transport"/>
    <property type="evidence" value="ECO:0007669"/>
    <property type="project" value="TreeGrafter"/>
</dbReference>
<accession>A0A316UDC0</accession>
<dbReference type="PANTHER" id="PTHR22781:SF12">
    <property type="entry name" value="AP-3 COMPLEX SUBUNIT DELTA-1"/>
    <property type="match status" value="1"/>
</dbReference>
<evidence type="ECO:0000256" key="6">
    <source>
        <dbReference type="ARBA" id="ARBA00023136"/>
    </source>
</evidence>
<comment type="subunit">
    <text evidence="7">Adaptor protein complex 3 (AP-3) is a heterotetramer.</text>
</comment>
<keyword evidence="4" id="KW-0677">Repeat</keyword>
<keyword evidence="11" id="KW-1185">Reference proteome</keyword>
<evidence type="ECO:0000313" key="10">
    <source>
        <dbReference type="EMBL" id="PWN23196.1"/>
    </source>
</evidence>
<dbReference type="STRING" id="1684307.A0A316UDC0"/>
<keyword evidence="3 7" id="KW-0813">Transport</keyword>
<dbReference type="Pfam" id="PF01602">
    <property type="entry name" value="Adaptin_N"/>
    <property type="match status" value="1"/>
</dbReference>
<evidence type="ECO:0000256" key="3">
    <source>
        <dbReference type="ARBA" id="ARBA00022448"/>
    </source>
</evidence>
<dbReference type="InterPro" id="IPR002553">
    <property type="entry name" value="Clathrin/coatomer_adapt-like_N"/>
</dbReference>
<dbReference type="EMBL" id="KZ819322">
    <property type="protein sequence ID" value="PWN23196.1"/>
    <property type="molecule type" value="Genomic_DNA"/>
</dbReference>
<keyword evidence="7" id="KW-0333">Golgi apparatus</keyword>
<keyword evidence="5 7" id="KW-0653">Protein transport</keyword>
<dbReference type="GO" id="GO:0005794">
    <property type="term" value="C:Golgi apparatus"/>
    <property type="evidence" value="ECO:0007669"/>
    <property type="project" value="UniProtKB-SubCell"/>
</dbReference>
<comment type="function">
    <text evidence="7">Part of the AP-3 complex, an adaptor-related complex which is not clathrin-associated. The complex is associated with the Golgi region as well as more peripheral structures. It facilitates the budding of vesicles from the Golgi membrane.</text>
</comment>
<dbReference type="Proteomes" id="UP000245942">
    <property type="component" value="Unassembled WGS sequence"/>
</dbReference>
<feature type="compositionally biased region" description="Basic and acidic residues" evidence="8">
    <location>
        <begin position="826"/>
        <end position="843"/>
    </location>
</feature>
<dbReference type="PIRSF" id="PIRSF037092">
    <property type="entry name" value="AP3_complex_delta"/>
    <property type="match status" value="1"/>
</dbReference>
<feature type="compositionally biased region" description="Low complexity" evidence="8">
    <location>
        <begin position="717"/>
        <end position="728"/>
    </location>
</feature>
<feature type="compositionally biased region" description="Polar residues" evidence="8">
    <location>
        <begin position="849"/>
        <end position="864"/>
    </location>
</feature>
<dbReference type="InterPro" id="IPR017105">
    <property type="entry name" value="AP3_complex_dsu"/>
</dbReference>
<comment type="similarity">
    <text evidence="2 7">Belongs to the adaptor complexes large subunit family.</text>
</comment>
<dbReference type="GO" id="GO:0006623">
    <property type="term" value="P:protein targeting to vacuole"/>
    <property type="evidence" value="ECO:0007669"/>
    <property type="project" value="TreeGrafter"/>
</dbReference>
<evidence type="ECO:0000256" key="1">
    <source>
        <dbReference type="ARBA" id="ARBA00004308"/>
    </source>
</evidence>
<dbReference type="InterPro" id="IPR011989">
    <property type="entry name" value="ARM-like"/>
</dbReference>
<protein>
    <recommendedName>
        <fullName evidence="7">AP-3 complex subunit delta</fullName>
    </recommendedName>
</protein>
<evidence type="ECO:0000256" key="2">
    <source>
        <dbReference type="ARBA" id="ARBA00006613"/>
    </source>
</evidence>
<evidence type="ECO:0000256" key="8">
    <source>
        <dbReference type="SAM" id="MobiDB-lite"/>
    </source>
</evidence>
<dbReference type="Gene3D" id="1.25.10.10">
    <property type="entry name" value="Leucine-rich Repeat Variant"/>
    <property type="match status" value="1"/>
</dbReference>
<evidence type="ECO:0000256" key="7">
    <source>
        <dbReference type="PIRNR" id="PIRNR037092"/>
    </source>
</evidence>
<feature type="region of interest" description="Disordered" evidence="8">
    <location>
        <begin position="710"/>
        <end position="902"/>
    </location>
</feature>
<feature type="compositionally biased region" description="Low complexity" evidence="8">
    <location>
        <begin position="637"/>
        <end position="653"/>
    </location>
</feature>
<keyword evidence="6" id="KW-0472">Membrane</keyword>
<dbReference type="GO" id="GO:0030123">
    <property type="term" value="C:AP-3 adaptor complex"/>
    <property type="evidence" value="ECO:0007669"/>
    <property type="project" value="InterPro"/>
</dbReference>
<comment type="subcellular location">
    <subcellularLocation>
        <location evidence="1">Endomembrane system</location>
    </subcellularLocation>
    <subcellularLocation>
        <location evidence="7">Golgi apparatus</location>
    </subcellularLocation>
</comment>
<feature type="region of interest" description="Disordered" evidence="8">
    <location>
        <begin position="612"/>
        <end position="653"/>
    </location>
</feature>
<dbReference type="InterPro" id="IPR016024">
    <property type="entry name" value="ARM-type_fold"/>
</dbReference>
<organism evidence="10 11">
    <name type="scientific">Pseudomicrostroma glucosiphilum</name>
    <dbReference type="NCBI Taxonomy" id="1684307"/>
    <lineage>
        <taxon>Eukaryota</taxon>
        <taxon>Fungi</taxon>
        <taxon>Dikarya</taxon>
        <taxon>Basidiomycota</taxon>
        <taxon>Ustilaginomycotina</taxon>
        <taxon>Exobasidiomycetes</taxon>
        <taxon>Microstromatales</taxon>
        <taxon>Microstromatales incertae sedis</taxon>
        <taxon>Pseudomicrostroma</taxon>
    </lineage>
</organism>
<dbReference type="PANTHER" id="PTHR22781">
    <property type="entry name" value="DELTA ADAPTIN-RELATED"/>
    <property type="match status" value="1"/>
</dbReference>
<sequence>MFERTLDSLIKGLRSHRGQDEPAFVATLLEEIRHEQRSGDMEVKAGAVLKLTYLRMLGYPSSHASFPILEVMASSQYHLKQVGYLAATQSFNQDTDVLILATNLIQKDLHSANPLEVAVALNGLSHIVTPDLAQHLTGDIVGMMNHSRPAIRKKAILCIYTLIQHYPPALDQSWHRLREKLEDSDPGVVSATVNIICELARKNPVPFLALSPQLFQLLTSSSNNWVLIKIVKLFGALTPHEPRLVRKLLPPIKTLISTTPAMSLLYECIHSVISGEMLNGPGGDELAEACVEKLAAFLDDEDRNLRYIALLALVRILPTHPHLVARYQHLVLPSINDPDLSIRLRALDLAAGMASRRNLQEIVQQLVAHLEPDQAAKEVKSATASLRSALAGISRGAAEKSSLSSKATSLPSYRLEVARRILSIGASDTYANIADFEWYLSTLIRLAYIPAIPVGREVRDQIMEVTSRIKAVRHFAVKEMVRLLEDESYIVGSDKDGKELLHAAAWVCGEYAESVDNPRTVIPLLLRSSLIDCHASTLAASLHNGVKLLAHWAASLSEEWDSSRLDEVKNMTALVAEGLPAFFKSSDPEVAERASEFLQLLQFIEKDLDSHRSAAGTSTPAASKPAVTLPADNTMDSWGASSSSSPLGPAAKGPKSLHLLAPLFQPHPIGPVAEKAQSRVPFPSDLNLRAPFYSEPWVIEGKKKAPAVKEKIEDSAKAPSSTTTAASKGRSSQARNSEEEKAASAKRKAERADRLKTDPFYISEPTPSSSSKSKSKSKDKSGKKVKKSKGKEAGLDLLTSPRSQLEEEDDIDDVPIVQLSLDDLGLDSREVEGGEADALRQEVEEMPEETQTGGVERAISSSRRSAGEEGQEDSSLAGDGPSPMVVTTKKKKGKKKSRAIVE</sequence>
<proteinExistence type="inferred from homology"/>
<dbReference type="SUPFAM" id="SSF48371">
    <property type="entry name" value="ARM repeat"/>
    <property type="match status" value="1"/>
</dbReference>
<dbReference type="RefSeq" id="XP_025350356.1">
    <property type="nucleotide sequence ID" value="XM_025494088.1"/>
</dbReference>
<feature type="compositionally biased region" description="Basic residues" evidence="8">
    <location>
        <begin position="888"/>
        <end position="902"/>
    </location>
</feature>
<name>A0A316UDC0_9BASI</name>
<evidence type="ECO:0000256" key="5">
    <source>
        <dbReference type="ARBA" id="ARBA00022927"/>
    </source>
</evidence>
<dbReference type="GO" id="GO:0010008">
    <property type="term" value="C:endosome membrane"/>
    <property type="evidence" value="ECO:0007669"/>
    <property type="project" value="TreeGrafter"/>
</dbReference>
<dbReference type="OrthoDB" id="10264595at2759"/>
<dbReference type="GeneID" id="37015822"/>
<evidence type="ECO:0000313" key="11">
    <source>
        <dbReference type="Proteomes" id="UP000245942"/>
    </source>
</evidence>
<reference evidence="10 11" key="1">
    <citation type="journal article" date="2018" name="Mol. Biol. Evol.">
        <title>Broad Genomic Sampling Reveals a Smut Pathogenic Ancestry of the Fungal Clade Ustilaginomycotina.</title>
        <authorList>
            <person name="Kijpornyongpan T."/>
            <person name="Mondo S.J."/>
            <person name="Barry K."/>
            <person name="Sandor L."/>
            <person name="Lee J."/>
            <person name="Lipzen A."/>
            <person name="Pangilinan J."/>
            <person name="LaButti K."/>
            <person name="Hainaut M."/>
            <person name="Henrissat B."/>
            <person name="Grigoriev I.V."/>
            <person name="Spatafora J.W."/>
            <person name="Aime M.C."/>
        </authorList>
    </citation>
    <scope>NUCLEOTIDE SEQUENCE [LARGE SCALE GENOMIC DNA]</scope>
    <source>
        <strain evidence="10 11">MCA 4718</strain>
    </source>
</reference>
<feature type="domain" description="Clathrin/coatomer adaptor adaptin-like N-terminal" evidence="9">
    <location>
        <begin position="27"/>
        <end position="602"/>
    </location>
</feature>
<gene>
    <name evidence="10" type="ORF">BCV69DRAFT_297144</name>
</gene>
<evidence type="ECO:0000256" key="4">
    <source>
        <dbReference type="ARBA" id="ARBA00022737"/>
    </source>
</evidence>
<evidence type="ECO:0000259" key="9">
    <source>
        <dbReference type="Pfam" id="PF01602"/>
    </source>
</evidence>